<comment type="caution">
    <text evidence="4">Lacks conserved residue(s) required for the propagation of feature annotation.</text>
</comment>
<dbReference type="GO" id="GO:0005576">
    <property type="term" value="C:extracellular region"/>
    <property type="evidence" value="ECO:0007669"/>
    <property type="project" value="TreeGrafter"/>
</dbReference>
<keyword evidence="2" id="KW-0722">Serine protease inhibitor</keyword>
<dbReference type="Pfam" id="PF07648">
    <property type="entry name" value="Kazal_2"/>
    <property type="match status" value="1"/>
</dbReference>
<feature type="domain" description="NtA" evidence="6">
    <location>
        <begin position="35"/>
        <end position="152"/>
    </location>
</feature>
<dbReference type="CDD" id="cd00104">
    <property type="entry name" value="KAZAL_FS"/>
    <property type="match status" value="1"/>
</dbReference>
<keyword evidence="1" id="KW-0646">Protease inhibitor</keyword>
<dbReference type="GO" id="GO:0043236">
    <property type="term" value="F:laminin binding"/>
    <property type="evidence" value="ECO:0007669"/>
    <property type="project" value="InterPro"/>
</dbReference>
<dbReference type="PROSITE" id="PS51121">
    <property type="entry name" value="NTA"/>
    <property type="match status" value="1"/>
</dbReference>
<dbReference type="InterPro" id="IPR002350">
    <property type="entry name" value="Kazal_dom"/>
</dbReference>
<sequence>MQFNCSVSLVLFAICSIIVICESRISLKFNLRPECRDKLPRRSYELPDVVLTGFVEQIYPNYNEGEVYSGSVIVKRVLKGPRELQGNRVTIEGFGDTNLCYSKVRKRDIWVFFLSEISNGFFRLNGTLHRINLNTMDRLNALTKDEPFRKRPEIIELPCETQYCENNGNCIEEKSAVGLLSSARCECLHTCTQSYSPVCGSNGETFANSCKIRMDSCRRSQNYFIRFLGTCEGGRRSRSVELPFHLSM</sequence>
<evidence type="ECO:0000256" key="4">
    <source>
        <dbReference type="PROSITE-ProRule" id="PRU00443"/>
    </source>
</evidence>
<dbReference type="AlphaFoldDB" id="A0A443SBM5"/>
<comment type="caution">
    <text evidence="8">The sequence shown here is derived from an EMBL/GenBank/DDBJ whole genome shotgun (WGS) entry which is preliminary data.</text>
</comment>
<feature type="signal peptide" evidence="5">
    <location>
        <begin position="1"/>
        <end position="23"/>
    </location>
</feature>
<evidence type="ECO:0000313" key="9">
    <source>
        <dbReference type="Proteomes" id="UP000288716"/>
    </source>
</evidence>
<dbReference type="InterPro" id="IPR036058">
    <property type="entry name" value="Kazal_dom_sf"/>
</dbReference>
<reference evidence="8 9" key="1">
    <citation type="journal article" date="2018" name="Gigascience">
        <title>Genomes of trombidid mites reveal novel predicted allergens and laterally-transferred genes associated with secondary metabolism.</title>
        <authorList>
            <person name="Dong X."/>
            <person name="Chaisiri K."/>
            <person name="Xia D."/>
            <person name="Armstrong S.D."/>
            <person name="Fang Y."/>
            <person name="Donnelly M.J."/>
            <person name="Kadowaki T."/>
            <person name="McGarry J.W."/>
            <person name="Darby A.C."/>
            <person name="Makepeace B.L."/>
        </authorList>
    </citation>
    <scope>NUCLEOTIDE SEQUENCE [LARGE SCALE GENOMIC DNA]</scope>
    <source>
        <strain evidence="8">UoL-UT</strain>
    </source>
</reference>
<keyword evidence="9" id="KW-1185">Reference proteome</keyword>
<dbReference type="Proteomes" id="UP000288716">
    <property type="component" value="Unassembled WGS sequence"/>
</dbReference>
<evidence type="ECO:0000256" key="5">
    <source>
        <dbReference type="SAM" id="SignalP"/>
    </source>
</evidence>
<evidence type="ECO:0000256" key="2">
    <source>
        <dbReference type="ARBA" id="ARBA00022900"/>
    </source>
</evidence>
<feature type="domain" description="Kazal-like" evidence="7">
    <location>
        <begin position="186"/>
        <end position="233"/>
    </location>
</feature>
<dbReference type="PANTHER" id="PTHR10913">
    <property type="entry name" value="FOLLISTATIN-RELATED"/>
    <property type="match status" value="1"/>
</dbReference>
<proteinExistence type="predicted"/>
<dbReference type="InterPro" id="IPR004850">
    <property type="entry name" value="NtA_dom"/>
</dbReference>
<protein>
    <submittedName>
        <fullName evidence="8">Agrin-like protein</fullName>
    </submittedName>
</protein>
<dbReference type="InterPro" id="IPR008993">
    <property type="entry name" value="TIMP-like_OB-fold"/>
</dbReference>
<dbReference type="GO" id="GO:0030154">
    <property type="term" value="P:cell differentiation"/>
    <property type="evidence" value="ECO:0007669"/>
    <property type="project" value="TreeGrafter"/>
</dbReference>
<dbReference type="EMBL" id="NCKV01004228">
    <property type="protein sequence ID" value="RWS24948.1"/>
    <property type="molecule type" value="Genomic_DNA"/>
</dbReference>
<evidence type="ECO:0000313" key="8">
    <source>
        <dbReference type="EMBL" id="RWS24948.1"/>
    </source>
</evidence>
<dbReference type="Gene3D" id="2.40.50.120">
    <property type="match status" value="1"/>
</dbReference>
<dbReference type="SMART" id="SM00280">
    <property type="entry name" value="KAZAL"/>
    <property type="match status" value="1"/>
</dbReference>
<keyword evidence="3" id="KW-1015">Disulfide bond</keyword>
<evidence type="ECO:0000256" key="3">
    <source>
        <dbReference type="ARBA" id="ARBA00023157"/>
    </source>
</evidence>
<dbReference type="PROSITE" id="PS51465">
    <property type="entry name" value="KAZAL_2"/>
    <property type="match status" value="1"/>
</dbReference>
<accession>A0A443SBM5</accession>
<evidence type="ECO:0000256" key="1">
    <source>
        <dbReference type="ARBA" id="ARBA00022690"/>
    </source>
</evidence>
<evidence type="ECO:0000259" key="7">
    <source>
        <dbReference type="PROSITE" id="PS51465"/>
    </source>
</evidence>
<feature type="chain" id="PRO_5019097565" evidence="5">
    <location>
        <begin position="24"/>
        <end position="248"/>
    </location>
</feature>
<dbReference type="VEuPathDB" id="VectorBase:LDEU007092"/>
<dbReference type="GO" id="GO:0005886">
    <property type="term" value="C:plasma membrane"/>
    <property type="evidence" value="ECO:0007669"/>
    <property type="project" value="GOC"/>
</dbReference>
<dbReference type="STRING" id="299467.A0A443SBM5"/>
<dbReference type="PANTHER" id="PTHR10913:SF45">
    <property type="entry name" value="FOLLISTATIN, ISOFORM A-RELATED"/>
    <property type="match status" value="1"/>
</dbReference>
<dbReference type="GO" id="GO:0043113">
    <property type="term" value="P:receptor clustering"/>
    <property type="evidence" value="ECO:0007669"/>
    <property type="project" value="InterPro"/>
</dbReference>
<dbReference type="Gene3D" id="3.30.60.30">
    <property type="match status" value="1"/>
</dbReference>
<evidence type="ECO:0000259" key="6">
    <source>
        <dbReference type="PROSITE" id="PS51121"/>
    </source>
</evidence>
<dbReference type="InterPro" id="IPR050653">
    <property type="entry name" value="Prot_Inhib_GrowthFact_Antg"/>
</dbReference>
<dbReference type="OrthoDB" id="126772at2759"/>
<organism evidence="8 9">
    <name type="scientific">Leptotrombidium deliense</name>
    <dbReference type="NCBI Taxonomy" id="299467"/>
    <lineage>
        <taxon>Eukaryota</taxon>
        <taxon>Metazoa</taxon>
        <taxon>Ecdysozoa</taxon>
        <taxon>Arthropoda</taxon>
        <taxon>Chelicerata</taxon>
        <taxon>Arachnida</taxon>
        <taxon>Acari</taxon>
        <taxon>Acariformes</taxon>
        <taxon>Trombidiformes</taxon>
        <taxon>Prostigmata</taxon>
        <taxon>Anystina</taxon>
        <taxon>Parasitengona</taxon>
        <taxon>Trombiculoidea</taxon>
        <taxon>Trombiculidae</taxon>
        <taxon>Leptotrombidium</taxon>
    </lineage>
</organism>
<keyword evidence="5" id="KW-0732">Signal</keyword>
<gene>
    <name evidence="8" type="ORF">B4U80_01114</name>
</gene>
<dbReference type="SUPFAM" id="SSF100895">
    <property type="entry name" value="Kazal-type serine protease inhibitors"/>
    <property type="match status" value="1"/>
</dbReference>
<name>A0A443SBM5_9ACAR</name>
<dbReference type="SUPFAM" id="SSF50242">
    <property type="entry name" value="TIMP-like"/>
    <property type="match status" value="1"/>
</dbReference>
<dbReference type="Pfam" id="PF03146">
    <property type="entry name" value="NtA"/>
    <property type="match status" value="1"/>
</dbReference>